<dbReference type="Proteomes" id="UP000011554">
    <property type="component" value="Unassembled WGS sequence"/>
</dbReference>
<name>M0AK45_NATA1</name>
<organism evidence="1 2">
    <name type="scientific">Natrialba asiatica (strain ATCC 700177 / DSM 12278 / JCM 9576 / FERM P-10747 / NBRC 102637 / 172P1)</name>
    <dbReference type="NCBI Taxonomy" id="29540"/>
    <lineage>
        <taxon>Archaea</taxon>
        <taxon>Methanobacteriati</taxon>
        <taxon>Methanobacteriota</taxon>
        <taxon>Stenosarchaea group</taxon>
        <taxon>Halobacteria</taxon>
        <taxon>Halobacteriales</taxon>
        <taxon>Natrialbaceae</taxon>
        <taxon>Natrialba</taxon>
    </lineage>
</organism>
<gene>
    <name evidence="1" type="ORF">C481_16341</name>
</gene>
<keyword evidence="2" id="KW-1185">Reference proteome</keyword>
<protein>
    <submittedName>
        <fullName evidence="1">Uncharacterized protein</fullName>
    </submittedName>
</protein>
<dbReference type="PATRIC" id="fig|29540.5.peg.3331"/>
<evidence type="ECO:0000313" key="2">
    <source>
        <dbReference type="Proteomes" id="UP000011554"/>
    </source>
</evidence>
<accession>M0AK45</accession>
<reference evidence="1 2" key="1">
    <citation type="journal article" date="2014" name="PLoS Genet.">
        <title>Phylogenetically driven sequencing of extremely halophilic archaea reveals strategies for static and dynamic osmo-response.</title>
        <authorList>
            <person name="Becker E.A."/>
            <person name="Seitzer P.M."/>
            <person name="Tritt A."/>
            <person name="Larsen D."/>
            <person name="Krusor M."/>
            <person name="Yao A.I."/>
            <person name="Wu D."/>
            <person name="Madern D."/>
            <person name="Eisen J.A."/>
            <person name="Darling A.E."/>
            <person name="Facciotti M.T."/>
        </authorList>
    </citation>
    <scope>NUCLEOTIDE SEQUENCE [LARGE SCALE GENOMIC DNA]</scope>
    <source>
        <strain evidence="1 2">DSM 12278</strain>
    </source>
</reference>
<proteinExistence type="predicted"/>
<evidence type="ECO:0000313" key="1">
    <source>
        <dbReference type="EMBL" id="ELY98904.1"/>
    </source>
</evidence>
<dbReference type="AlphaFoldDB" id="M0AK45"/>
<comment type="caution">
    <text evidence="1">The sequence shown here is derived from an EMBL/GenBank/DDBJ whole genome shotgun (WGS) entry which is preliminary data.</text>
</comment>
<dbReference type="EMBL" id="AOIO01000035">
    <property type="protein sequence ID" value="ELY98904.1"/>
    <property type="molecule type" value="Genomic_DNA"/>
</dbReference>
<sequence length="78" mass="8948">MISLGILLEPFGHYFPALLEAGFSFEVIEPMLTDEFARENSDAYRTSLTRVPDFSVCGRVSERECKRECSYRCDRTGM</sequence>